<dbReference type="InterPro" id="IPR001851">
    <property type="entry name" value="ABC_transp_permease"/>
</dbReference>
<name>A0A174FUV9_9FIRM</name>
<evidence type="ECO:0000256" key="3">
    <source>
        <dbReference type="ARBA" id="ARBA00022692"/>
    </source>
</evidence>
<feature type="transmembrane region" description="Helical" evidence="6">
    <location>
        <begin position="217"/>
        <end position="241"/>
    </location>
</feature>
<evidence type="ECO:0000313" key="8">
    <source>
        <dbReference type="Proteomes" id="UP000095544"/>
    </source>
</evidence>
<keyword evidence="5 6" id="KW-0472">Membrane</keyword>
<dbReference type="AlphaFoldDB" id="A0A174FUV9"/>
<sequence>MKENKSIWKKITGSREASLLIVLIILCVVISFRSPSFMTLKSISDMLKNNAVIMIMTLGMLGVLLLGGIDISIASTLAFSGMTVGMLLKYNIVENAFLLFVIAIGIGALCGLVIGLVIAKGKVLPIIATMGFMYIYRGMAYMIGNSQWASAENLGEFKNFALGKVLGINNVVLIMFACYIIFFIVMKWTKVGRKVYAVGSNREAAAISGINTSNVELMVYTVMGILAGLCGALAVAVYSSAQPNMLYGKEMDVIAACVIGGVSMTGGRGSVVGAFLGSLILAIIAKALPLVGIDSIAQNTVKGVIILVVVILNVVTQRVMDKNNLKGREM</sequence>
<organism evidence="7 8">
    <name type="scientific">Faecalicatena contorta</name>
    <dbReference type="NCBI Taxonomy" id="39482"/>
    <lineage>
        <taxon>Bacteria</taxon>
        <taxon>Bacillati</taxon>
        <taxon>Bacillota</taxon>
        <taxon>Clostridia</taxon>
        <taxon>Lachnospirales</taxon>
        <taxon>Lachnospiraceae</taxon>
        <taxon>Faecalicatena</taxon>
    </lineage>
</organism>
<dbReference type="PANTHER" id="PTHR32196:SF72">
    <property type="entry name" value="RIBOSE IMPORT PERMEASE PROTEIN RBSC"/>
    <property type="match status" value="1"/>
</dbReference>
<evidence type="ECO:0000313" key="7">
    <source>
        <dbReference type="EMBL" id="CUO51885.1"/>
    </source>
</evidence>
<feature type="transmembrane region" description="Helical" evidence="6">
    <location>
        <begin position="165"/>
        <end position="186"/>
    </location>
</feature>
<dbReference type="OrthoDB" id="9789111at2"/>
<evidence type="ECO:0000256" key="4">
    <source>
        <dbReference type="ARBA" id="ARBA00022989"/>
    </source>
</evidence>
<dbReference type="EMBL" id="CYZU01000021">
    <property type="protein sequence ID" value="CUO51885.1"/>
    <property type="molecule type" value="Genomic_DNA"/>
</dbReference>
<reference evidence="7 8" key="1">
    <citation type="submission" date="2015-09" db="EMBL/GenBank/DDBJ databases">
        <authorList>
            <consortium name="Pathogen Informatics"/>
        </authorList>
    </citation>
    <scope>NUCLEOTIDE SEQUENCE [LARGE SCALE GENOMIC DNA]</scope>
    <source>
        <strain evidence="7 8">2789STDY5834876</strain>
    </source>
</reference>
<keyword evidence="3 6" id="KW-0812">Transmembrane</keyword>
<feature type="transmembrane region" description="Helical" evidence="6">
    <location>
        <begin position="253"/>
        <end position="284"/>
    </location>
</feature>
<evidence type="ECO:0000256" key="1">
    <source>
        <dbReference type="ARBA" id="ARBA00004651"/>
    </source>
</evidence>
<feature type="transmembrane region" description="Helical" evidence="6">
    <location>
        <begin position="52"/>
        <end position="84"/>
    </location>
</feature>
<evidence type="ECO:0000256" key="5">
    <source>
        <dbReference type="ARBA" id="ARBA00023136"/>
    </source>
</evidence>
<evidence type="ECO:0000256" key="2">
    <source>
        <dbReference type="ARBA" id="ARBA00022475"/>
    </source>
</evidence>
<keyword evidence="4 6" id="KW-1133">Transmembrane helix</keyword>
<evidence type="ECO:0000256" key="6">
    <source>
        <dbReference type="SAM" id="Phobius"/>
    </source>
</evidence>
<dbReference type="Proteomes" id="UP000095544">
    <property type="component" value="Unassembled WGS sequence"/>
</dbReference>
<gene>
    <name evidence="7" type="primary">rbsC_9</name>
    <name evidence="7" type="ORF">ERS852491_02457</name>
</gene>
<accession>A0A174FUV9</accession>
<feature type="transmembrane region" description="Helical" evidence="6">
    <location>
        <begin position="96"/>
        <end position="118"/>
    </location>
</feature>
<dbReference type="STRING" id="39482.ERS852491_02457"/>
<dbReference type="RefSeq" id="WP_050640840.1">
    <property type="nucleotide sequence ID" value="NZ_CABKUE010000008.1"/>
</dbReference>
<dbReference type="CDD" id="cd06579">
    <property type="entry name" value="TM_PBP1_transp_AraH_like"/>
    <property type="match status" value="1"/>
</dbReference>
<proteinExistence type="predicted"/>
<feature type="transmembrane region" description="Helical" evidence="6">
    <location>
        <begin position="124"/>
        <end position="144"/>
    </location>
</feature>
<protein>
    <submittedName>
        <fullName evidence="7">Ribose transport system permease protein rbsC</fullName>
    </submittedName>
</protein>
<dbReference type="GO" id="GO:0022857">
    <property type="term" value="F:transmembrane transporter activity"/>
    <property type="evidence" value="ECO:0007669"/>
    <property type="project" value="InterPro"/>
</dbReference>
<feature type="transmembrane region" description="Helical" evidence="6">
    <location>
        <begin position="12"/>
        <end position="32"/>
    </location>
</feature>
<feature type="transmembrane region" description="Helical" evidence="6">
    <location>
        <begin position="296"/>
        <end position="316"/>
    </location>
</feature>
<dbReference type="GO" id="GO:0005886">
    <property type="term" value="C:plasma membrane"/>
    <property type="evidence" value="ECO:0007669"/>
    <property type="project" value="UniProtKB-SubCell"/>
</dbReference>
<dbReference type="Pfam" id="PF02653">
    <property type="entry name" value="BPD_transp_2"/>
    <property type="match status" value="1"/>
</dbReference>
<keyword evidence="2" id="KW-1003">Cell membrane</keyword>
<comment type="subcellular location">
    <subcellularLocation>
        <location evidence="1">Cell membrane</location>
        <topology evidence="1">Multi-pass membrane protein</topology>
    </subcellularLocation>
</comment>
<dbReference type="PANTHER" id="PTHR32196">
    <property type="entry name" value="ABC TRANSPORTER PERMEASE PROTEIN YPHD-RELATED-RELATED"/>
    <property type="match status" value="1"/>
</dbReference>